<evidence type="ECO:0000256" key="2">
    <source>
        <dbReference type="ARBA" id="ARBA00012438"/>
    </source>
</evidence>
<proteinExistence type="predicted"/>
<sequence>MTFSASHYFSESEIARAAELTREQSAGHKALIHVTTGHRKLAGRQFVIQQIAYWFTVLGIVVSELSTPLVAKPTFYWWMAMSLLTWLLRIALAVPVFFLSPDKVAASIPLKLFPIAIIMIANLFWIWTISIFVGPTLTAREMFMCIGFLSITISMTGMWPVTPIAVVIYIFTLWFGISTAMYINHTLPLSVIAALLGSVFIILGFNTFVAINQVKVQLNRSDEVDLLNAKLRAANETSERLREYANNKLEVRSAFFSEASHDFKQRLHGAKLMILAARMELGDDSPAVMSIERLGAEVDALEGYMTKLLDFARIETGDASVNLAPVRIQAVFQKLDVQFEEVARERDVSLKFWPTDIRIETDASMLHRILENLISNAMKFTRGKVLVAARRVDGAAVVEIYDQGVGIAPESHARIFEAFHQESSKLRAQGVGLGLAIVKRFTDRLGYSIGLRSQLGRGSRFRVVIPREHTLPPMA</sequence>
<dbReference type="SUPFAM" id="SSF47384">
    <property type="entry name" value="Homodimeric domain of signal transducing histidine kinase"/>
    <property type="match status" value="1"/>
</dbReference>
<feature type="transmembrane region" description="Helical" evidence="7">
    <location>
        <begin position="112"/>
        <end position="133"/>
    </location>
</feature>
<dbReference type="EMBL" id="QFPP01000060">
    <property type="protein sequence ID" value="PZQ76177.1"/>
    <property type="molecule type" value="Genomic_DNA"/>
</dbReference>
<comment type="caution">
    <text evidence="9">The sequence shown here is derived from an EMBL/GenBank/DDBJ whole genome shotgun (WGS) entry which is preliminary data.</text>
</comment>
<dbReference type="InterPro" id="IPR003594">
    <property type="entry name" value="HATPase_dom"/>
</dbReference>
<feature type="transmembrane region" description="Helical" evidence="7">
    <location>
        <begin position="166"/>
        <end position="183"/>
    </location>
</feature>
<reference evidence="9 10" key="1">
    <citation type="submission" date="2017-08" db="EMBL/GenBank/DDBJ databases">
        <title>Infants hospitalized years apart are colonized by the same room-sourced microbial strains.</title>
        <authorList>
            <person name="Brooks B."/>
            <person name="Olm M.R."/>
            <person name="Firek B.A."/>
            <person name="Baker R."/>
            <person name="Thomas B.C."/>
            <person name="Morowitz M.J."/>
            <person name="Banfield J.F."/>
        </authorList>
    </citation>
    <scope>NUCLEOTIDE SEQUENCE [LARGE SCALE GENOMIC DNA]</scope>
    <source>
        <strain evidence="9">S2_005_003_R2_41</strain>
    </source>
</reference>
<name>A0A2W5S050_VARPD</name>
<dbReference type="PANTHER" id="PTHR43711:SF26">
    <property type="entry name" value="SENSOR HISTIDINE KINASE RCSC"/>
    <property type="match status" value="1"/>
</dbReference>
<organism evidence="9 10">
    <name type="scientific">Variovorax paradoxus</name>
    <dbReference type="NCBI Taxonomy" id="34073"/>
    <lineage>
        <taxon>Bacteria</taxon>
        <taxon>Pseudomonadati</taxon>
        <taxon>Pseudomonadota</taxon>
        <taxon>Betaproteobacteria</taxon>
        <taxon>Burkholderiales</taxon>
        <taxon>Comamonadaceae</taxon>
        <taxon>Variovorax</taxon>
    </lineage>
</organism>
<keyword evidence="6" id="KW-0902">Two-component regulatory system</keyword>
<dbReference type="PROSITE" id="PS50109">
    <property type="entry name" value="HIS_KIN"/>
    <property type="match status" value="1"/>
</dbReference>
<evidence type="ECO:0000256" key="5">
    <source>
        <dbReference type="ARBA" id="ARBA00022777"/>
    </source>
</evidence>
<dbReference type="CDD" id="cd00075">
    <property type="entry name" value="HATPase"/>
    <property type="match status" value="1"/>
</dbReference>
<feature type="domain" description="Histidine kinase" evidence="8">
    <location>
        <begin position="258"/>
        <end position="469"/>
    </location>
</feature>
<evidence type="ECO:0000313" key="9">
    <source>
        <dbReference type="EMBL" id="PZQ76177.1"/>
    </source>
</evidence>
<dbReference type="Proteomes" id="UP000249135">
    <property type="component" value="Unassembled WGS sequence"/>
</dbReference>
<gene>
    <name evidence="9" type="ORF">DI563_07710</name>
</gene>
<evidence type="ECO:0000256" key="7">
    <source>
        <dbReference type="SAM" id="Phobius"/>
    </source>
</evidence>
<evidence type="ECO:0000256" key="6">
    <source>
        <dbReference type="ARBA" id="ARBA00023012"/>
    </source>
</evidence>
<dbReference type="CDD" id="cd00082">
    <property type="entry name" value="HisKA"/>
    <property type="match status" value="1"/>
</dbReference>
<evidence type="ECO:0000313" key="10">
    <source>
        <dbReference type="Proteomes" id="UP000249135"/>
    </source>
</evidence>
<feature type="transmembrane region" description="Helical" evidence="7">
    <location>
        <begin position="46"/>
        <end position="63"/>
    </location>
</feature>
<dbReference type="PRINTS" id="PR00344">
    <property type="entry name" value="BCTRLSENSOR"/>
</dbReference>
<evidence type="ECO:0000256" key="4">
    <source>
        <dbReference type="ARBA" id="ARBA00022679"/>
    </source>
</evidence>
<keyword evidence="4" id="KW-0808">Transferase</keyword>
<feature type="transmembrane region" description="Helical" evidence="7">
    <location>
        <begin position="189"/>
        <end position="211"/>
    </location>
</feature>
<dbReference type="SUPFAM" id="SSF55874">
    <property type="entry name" value="ATPase domain of HSP90 chaperone/DNA topoisomerase II/histidine kinase"/>
    <property type="match status" value="1"/>
</dbReference>
<keyword evidence="3" id="KW-0597">Phosphoprotein</keyword>
<evidence type="ECO:0000256" key="3">
    <source>
        <dbReference type="ARBA" id="ARBA00022553"/>
    </source>
</evidence>
<dbReference type="Gene3D" id="3.30.565.10">
    <property type="entry name" value="Histidine kinase-like ATPase, C-terminal domain"/>
    <property type="match status" value="1"/>
</dbReference>
<dbReference type="Pfam" id="PF02518">
    <property type="entry name" value="HATPase_c"/>
    <property type="match status" value="1"/>
</dbReference>
<dbReference type="SMART" id="SM00387">
    <property type="entry name" value="HATPase_c"/>
    <property type="match status" value="1"/>
</dbReference>
<dbReference type="PANTHER" id="PTHR43711">
    <property type="entry name" value="TWO-COMPONENT HISTIDINE KINASE"/>
    <property type="match status" value="1"/>
</dbReference>
<keyword evidence="7" id="KW-0472">Membrane</keyword>
<accession>A0A2W5S050</accession>
<comment type="catalytic activity">
    <reaction evidence="1">
        <text>ATP + protein L-histidine = ADP + protein N-phospho-L-histidine.</text>
        <dbReference type="EC" id="2.7.13.3"/>
    </reaction>
</comment>
<dbReference type="InterPro" id="IPR036097">
    <property type="entry name" value="HisK_dim/P_sf"/>
</dbReference>
<dbReference type="EC" id="2.7.13.3" evidence="2"/>
<keyword evidence="7" id="KW-1133">Transmembrane helix</keyword>
<keyword evidence="5" id="KW-0418">Kinase</keyword>
<dbReference type="InterPro" id="IPR036890">
    <property type="entry name" value="HATPase_C_sf"/>
</dbReference>
<dbReference type="InterPro" id="IPR005467">
    <property type="entry name" value="His_kinase_dom"/>
</dbReference>
<feature type="transmembrane region" description="Helical" evidence="7">
    <location>
        <begin position="75"/>
        <end position="100"/>
    </location>
</feature>
<evidence type="ECO:0000259" key="8">
    <source>
        <dbReference type="PROSITE" id="PS50109"/>
    </source>
</evidence>
<dbReference type="InterPro" id="IPR003661">
    <property type="entry name" value="HisK_dim/P_dom"/>
</dbReference>
<evidence type="ECO:0000256" key="1">
    <source>
        <dbReference type="ARBA" id="ARBA00000085"/>
    </source>
</evidence>
<dbReference type="GO" id="GO:0000155">
    <property type="term" value="F:phosphorelay sensor kinase activity"/>
    <property type="evidence" value="ECO:0007669"/>
    <property type="project" value="InterPro"/>
</dbReference>
<dbReference type="AlphaFoldDB" id="A0A2W5S050"/>
<dbReference type="Gene3D" id="1.10.287.130">
    <property type="match status" value="1"/>
</dbReference>
<protein>
    <recommendedName>
        <fullName evidence="2">histidine kinase</fullName>
        <ecNumber evidence="2">2.7.13.3</ecNumber>
    </recommendedName>
</protein>
<keyword evidence="7" id="KW-0812">Transmembrane</keyword>
<dbReference type="InterPro" id="IPR004358">
    <property type="entry name" value="Sig_transdc_His_kin-like_C"/>
</dbReference>
<dbReference type="InterPro" id="IPR050736">
    <property type="entry name" value="Sensor_HK_Regulatory"/>
</dbReference>